<evidence type="ECO:0000313" key="1">
    <source>
        <dbReference type="EMBL" id="OGK28099.1"/>
    </source>
</evidence>
<gene>
    <name evidence="1" type="ORF">A3C28_04980</name>
</gene>
<evidence type="ECO:0000313" key="2">
    <source>
        <dbReference type="Proteomes" id="UP000178597"/>
    </source>
</evidence>
<protein>
    <submittedName>
        <fullName evidence="1">Uncharacterized protein</fullName>
    </submittedName>
</protein>
<dbReference type="Proteomes" id="UP000178597">
    <property type="component" value="Unassembled WGS sequence"/>
</dbReference>
<name>A0A1F7H9Y3_9BACT</name>
<reference evidence="1 2" key="1">
    <citation type="journal article" date="2016" name="Nat. Commun.">
        <title>Thousands of microbial genomes shed light on interconnected biogeochemical processes in an aquifer system.</title>
        <authorList>
            <person name="Anantharaman K."/>
            <person name="Brown C.T."/>
            <person name="Hug L.A."/>
            <person name="Sharon I."/>
            <person name="Castelle C.J."/>
            <person name="Probst A.J."/>
            <person name="Thomas B.C."/>
            <person name="Singh A."/>
            <person name="Wilkins M.J."/>
            <person name="Karaoz U."/>
            <person name="Brodie E.L."/>
            <person name="Williams K.H."/>
            <person name="Hubbard S.S."/>
            <person name="Banfield J.F."/>
        </authorList>
    </citation>
    <scope>NUCLEOTIDE SEQUENCE [LARGE SCALE GENOMIC DNA]</scope>
</reference>
<proteinExistence type="predicted"/>
<comment type="caution">
    <text evidence="1">The sequence shown here is derived from an EMBL/GenBank/DDBJ whole genome shotgun (WGS) entry which is preliminary data.</text>
</comment>
<sequence length="93" mass="10722">MLFVTEFEFEVGEKEKHEINFKYSKWLGDITIKSDGVVIAKNRVLLAGQSPIINVSVGNSEKHNLRFDVRPQGLFFLKPTIAVYVDDKLFKDY</sequence>
<accession>A0A1F7H9Y3</accession>
<dbReference type="STRING" id="1802040.A3C28_04980"/>
<dbReference type="EMBL" id="MFZP01000013">
    <property type="protein sequence ID" value="OGK28099.1"/>
    <property type="molecule type" value="Genomic_DNA"/>
</dbReference>
<dbReference type="AlphaFoldDB" id="A0A1F7H9Y3"/>
<organism evidence="1 2">
    <name type="scientific">Candidatus Roizmanbacteria bacterium RIFCSPHIGHO2_02_FULL_39_9</name>
    <dbReference type="NCBI Taxonomy" id="1802040"/>
    <lineage>
        <taxon>Bacteria</taxon>
        <taxon>Candidatus Roizmaniibacteriota</taxon>
    </lineage>
</organism>